<evidence type="ECO:0000313" key="2">
    <source>
        <dbReference type="EMBL" id="MED6166768.1"/>
    </source>
</evidence>
<proteinExistence type="predicted"/>
<keyword evidence="3" id="KW-1185">Reference proteome</keyword>
<feature type="compositionally biased region" description="Basic and acidic residues" evidence="1">
    <location>
        <begin position="11"/>
        <end position="20"/>
    </location>
</feature>
<dbReference type="Proteomes" id="UP001341840">
    <property type="component" value="Unassembled WGS sequence"/>
</dbReference>
<protein>
    <submittedName>
        <fullName evidence="2">Uncharacterized protein</fullName>
    </submittedName>
</protein>
<accession>A0ABU6V345</accession>
<dbReference type="EMBL" id="JASCZI010129060">
    <property type="protein sequence ID" value="MED6166768.1"/>
    <property type="molecule type" value="Genomic_DNA"/>
</dbReference>
<feature type="non-terminal residue" evidence="2">
    <location>
        <position position="51"/>
    </location>
</feature>
<feature type="region of interest" description="Disordered" evidence="1">
    <location>
        <begin position="1"/>
        <end position="20"/>
    </location>
</feature>
<evidence type="ECO:0000256" key="1">
    <source>
        <dbReference type="SAM" id="MobiDB-lite"/>
    </source>
</evidence>
<evidence type="ECO:0000313" key="3">
    <source>
        <dbReference type="Proteomes" id="UP001341840"/>
    </source>
</evidence>
<reference evidence="2 3" key="1">
    <citation type="journal article" date="2023" name="Plants (Basel)">
        <title>Bridging the Gap: Combining Genomics and Transcriptomics Approaches to Understand Stylosanthes scabra, an Orphan Legume from the Brazilian Caatinga.</title>
        <authorList>
            <person name="Ferreira-Neto J.R.C."/>
            <person name="da Silva M.D."/>
            <person name="Binneck E."/>
            <person name="de Melo N.F."/>
            <person name="da Silva R.H."/>
            <person name="de Melo A.L.T.M."/>
            <person name="Pandolfi V."/>
            <person name="Bustamante F.O."/>
            <person name="Brasileiro-Vidal A.C."/>
            <person name="Benko-Iseppon A.M."/>
        </authorList>
    </citation>
    <scope>NUCLEOTIDE SEQUENCE [LARGE SCALE GENOMIC DNA]</scope>
    <source>
        <tissue evidence="2">Leaves</tissue>
    </source>
</reference>
<gene>
    <name evidence="2" type="ORF">PIB30_112630</name>
</gene>
<comment type="caution">
    <text evidence="2">The sequence shown here is derived from an EMBL/GenBank/DDBJ whole genome shotgun (WGS) entry which is preliminary data.</text>
</comment>
<sequence length="51" mass="6119">MNKKFYVLDSKNSEPRRGDRNKLNRFASNILDQMRVRPGAETMFPRMTRNM</sequence>
<name>A0ABU6V345_9FABA</name>
<organism evidence="2 3">
    <name type="scientific">Stylosanthes scabra</name>
    <dbReference type="NCBI Taxonomy" id="79078"/>
    <lineage>
        <taxon>Eukaryota</taxon>
        <taxon>Viridiplantae</taxon>
        <taxon>Streptophyta</taxon>
        <taxon>Embryophyta</taxon>
        <taxon>Tracheophyta</taxon>
        <taxon>Spermatophyta</taxon>
        <taxon>Magnoliopsida</taxon>
        <taxon>eudicotyledons</taxon>
        <taxon>Gunneridae</taxon>
        <taxon>Pentapetalae</taxon>
        <taxon>rosids</taxon>
        <taxon>fabids</taxon>
        <taxon>Fabales</taxon>
        <taxon>Fabaceae</taxon>
        <taxon>Papilionoideae</taxon>
        <taxon>50 kb inversion clade</taxon>
        <taxon>dalbergioids sensu lato</taxon>
        <taxon>Dalbergieae</taxon>
        <taxon>Pterocarpus clade</taxon>
        <taxon>Stylosanthes</taxon>
    </lineage>
</organism>